<protein>
    <submittedName>
        <fullName evidence="2">Uncharacterized protein</fullName>
    </submittedName>
</protein>
<sequence length="155" mass="17027">MDVEKWAKGQWSTTAASGQVTTPGHSPTLAISPQIPRDDRPKPEAEAMAQVTDGNPRTVDENDTNRPWGRASRLIGLGGAARHNPDLAWVTGRKFEFFEVPGSIPKVVMFSPETMDAAKVLQKSYRSLAEVSQSKITTLRALPPSYRPGQRPFLD</sequence>
<evidence type="ECO:0000256" key="1">
    <source>
        <dbReference type="SAM" id="MobiDB-lite"/>
    </source>
</evidence>
<comment type="caution">
    <text evidence="2">The sequence shown here is derived from an EMBL/GenBank/DDBJ whole genome shotgun (WGS) entry which is preliminary data.</text>
</comment>
<dbReference type="AlphaFoldDB" id="A0A0M2PUE1"/>
<dbReference type="Proteomes" id="UP000034681">
    <property type="component" value="Unassembled WGS sequence"/>
</dbReference>
<evidence type="ECO:0000313" key="2">
    <source>
        <dbReference type="EMBL" id="KKI98727.1"/>
    </source>
</evidence>
<dbReference type="STRING" id="317619.GCA_000332315_01734"/>
<feature type="region of interest" description="Disordered" evidence="1">
    <location>
        <begin position="1"/>
        <end position="68"/>
    </location>
</feature>
<name>A0A0M2PUE1_PROHO</name>
<feature type="compositionally biased region" description="Polar residues" evidence="1">
    <location>
        <begin position="10"/>
        <end position="31"/>
    </location>
</feature>
<feature type="compositionally biased region" description="Basic and acidic residues" evidence="1">
    <location>
        <begin position="36"/>
        <end position="45"/>
    </location>
</feature>
<dbReference type="EMBL" id="AJTX02000007">
    <property type="protein sequence ID" value="KKI98727.1"/>
    <property type="molecule type" value="Genomic_DNA"/>
</dbReference>
<proteinExistence type="predicted"/>
<organism evidence="2 3">
    <name type="scientific">Prochlorothrix hollandica PCC 9006 = CALU 1027</name>
    <dbReference type="NCBI Taxonomy" id="317619"/>
    <lineage>
        <taxon>Bacteria</taxon>
        <taxon>Bacillati</taxon>
        <taxon>Cyanobacteriota</taxon>
        <taxon>Cyanophyceae</taxon>
        <taxon>Prochlorotrichales</taxon>
        <taxon>Prochlorotrichaceae</taxon>
        <taxon>Prochlorothrix</taxon>
    </lineage>
</organism>
<evidence type="ECO:0000313" key="3">
    <source>
        <dbReference type="Proteomes" id="UP000034681"/>
    </source>
</evidence>
<accession>A0A0M2PUE1</accession>
<keyword evidence="3" id="KW-1185">Reference proteome</keyword>
<reference evidence="2" key="1">
    <citation type="submission" date="2012-04" db="EMBL/GenBank/DDBJ databases">
        <authorList>
            <person name="Borisov I.G."/>
            <person name="Ivanikova N.V."/>
            <person name="Pinevich A.V."/>
        </authorList>
    </citation>
    <scope>NUCLEOTIDE SEQUENCE</scope>
    <source>
        <strain evidence="2">CALU 1027</strain>
    </source>
</reference>
<gene>
    <name evidence="2" type="ORF">PROH_18000</name>
</gene>